<dbReference type="AlphaFoldDB" id="A0A7S1KU08"/>
<dbReference type="InterPro" id="IPR016186">
    <property type="entry name" value="C-type_lectin-like/link_sf"/>
</dbReference>
<organism evidence="3">
    <name type="scientific">Percolomonas cosmopolitus</name>
    <dbReference type="NCBI Taxonomy" id="63605"/>
    <lineage>
        <taxon>Eukaryota</taxon>
        <taxon>Discoba</taxon>
        <taxon>Heterolobosea</taxon>
        <taxon>Tetramitia</taxon>
        <taxon>Eutetramitia</taxon>
        <taxon>Percolomonadidae</taxon>
        <taxon>Percolomonas</taxon>
    </lineage>
</organism>
<dbReference type="InterPro" id="IPR016187">
    <property type="entry name" value="CTDL_fold"/>
</dbReference>
<dbReference type="SUPFAM" id="SSF56436">
    <property type="entry name" value="C-type lectin-like"/>
    <property type="match status" value="1"/>
</dbReference>
<dbReference type="Pfam" id="PF00059">
    <property type="entry name" value="Lectin_C"/>
    <property type="match status" value="1"/>
</dbReference>
<dbReference type="PROSITE" id="PS00615">
    <property type="entry name" value="C_TYPE_LECTIN_1"/>
    <property type="match status" value="1"/>
</dbReference>
<dbReference type="InterPro" id="IPR001304">
    <property type="entry name" value="C-type_lectin-like"/>
</dbReference>
<dbReference type="SMART" id="SM00034">
    <property type="entry name" value="CLECT"/>
    <property type="match status" value="1"/>
</dbReference>
<sequence>MPHSLQKQCTRHCLLPLLISAFLLLILPHCSIIATFVQPQSFNNHEYKLFTEPVSWKDAQQRCAVWGGSLSSIHSAQENDFVKSFSQHPFWIGYNNLQGTWQWCDSTSRSFENWYTVTHEPNNWNNNEHCAELNHHTWGTWNDLNCDTRQSYLCKRCEDSCQWSDDAALIGAPRPVVSTEFQDNHVTIRVQMAKRGNDKVSHALAFSQEVPEVNVNTCNVQDDWKLCDTTVWQVDEDRCETTYTLRLPLQNYIARASPVISCEPRSDIVKITNDLELIYLDETPIEVEDGTKKAHCNVAKFSTEVSFEAVLLTDSHVDFSYEGEMHIVAPTQYTAVSVNDDGKLVIEAILKPTNPEFKFYNFKFHRHSRGLEFFLHWNQFDCDTVVSDVECSYGVSLISRDILSDYSGDIVIEFDFMFGEKVTKTAFNLNLQYNLVEQPNILNNVVGTRSMVVDQDLVTEQECISPFGRAFVLTKTTDALYDSAKLGVKNAYLCCSKGREPLPSYDPGAQSYGCTEADWKKMSVWKQLVKNGEPSEMDTLIEFVGPLINDKTVFSFDPSSLFGEDRLCYIHVTSSLNVVERRRGREDKSDHPLESTFPISFKSCSYFADEKTCLDASVCSWDAELSLCSNIKGVTIEAENEEQNPASKMLLGSGANCSRYMSGMRLVLCSVVVSFVWSIM</sequence>
<dbReference type="EMBL" id="HBGD01010452">
    <property type="protein sequence ID" value="CAD9085341.1"/>
    <property type="molecule type" value="Transcribed_RNA"/>
</dbReference>
<dbReference type="InterPro" id="IPR018378">
    <property type="entry name" value="C-type_lectin_CS"/>
</dbReference>
<keyword evidence="1" id="KW-1015">Disulfide bond</keyword>
<evidence type="ECO:0000256" key="1">
    <source>
        <dbReference type="ARBA" id="ARBA00023157"/>
    </source>
</evidence>
<feature type="domain" description="C-type lectin" evidence="2">
    <location>
        <begin position="42"/>
        <end position="155"/>
    </location>
</feature>
<evidence type="ECO:0000259" key="2">
    <source>
        <dbReference type="PROSITE" id="PS50041"/>
    </source>
</evidence>
<dbReference type="CDD" id="cd00037">
    <property type="entry name" value="CLECT"/>
    <property type="match status" value="1"/>
</dbReference>
<reference evidence="3" key="1">
    <citation type="submission" date="2021-01" db="EMBL/GenBank/DDBJ databases">
        <authorList>
            <person name="Corre E."/>
            <person name="Pelletier E."/>
            <person name="Niang G."/>
            <person name="Scheremetjew M."/>
            <person name="Finn R."/>
            <person name="Kale V."/>
            <person name="Holt S."/>
            <person name="Cochrane G."/>
            <person name="Meng A."/>
            <person name="Brown T."/>
            <person name="Cohen L."/>
        </authorList>
    </citation>
    <scope>NUCLEOTIDE SEQUENCE</scope>
    <source>
        <strain evidence="3">WS</strain>
    </source>
</reference>
<accession>A0A7S1KU08</accession>
<dbReference type="InterPro" id="IPR050111">
    <property type="entry name" value="C-type_lectin/snaclec_domain"/>
</dbReference>
<dbReference type="PANTHER" id="PTHR22803">
    <property type="entry name" value="MANNOSE, PHOSPHOLIPASE, LECTIN RECEPTOR RELATED"/>
    <property type="match status" value="1"/>
</dbReference>
<dbReference type="PROSITE" id="PS50041">
    <property type="entry name" value="C_TYPE_LECTIN_2"/>
    <property type="match status" value="1"/>
</dbReference>
<gene>
    <name evidence="3" type="ORF">PCOS0759_LOCUS8595</name>
</gene>
<proteinExistence type="predicted"/>
<evidence type="ECO:0000313" key="3">
    <source>
        <dbReference type="EMBL" id="CAD9085341.1"/>
    </source>
</evidence>
<name>A0A7S1KU08_9EUKA</name>
<protein>
    <recommendedName>
        <fullName evidence="2">C-type lectin domain-containing protein</fullName>
    </recommendedName>
</protein>
<dbReference type="Gene3D" id="3.10.100.10">
    <property type="entry name" value="Mannose-Binding Protein A, subunit A"/>
    <property type="match status" value="1"/>
</dbReference>